<dbReference type="InterPro" id="IPR002559">
    <property type="entry name" value="Transposase_11"/>
</dbReference>
<dbReference type="EMBL" id="WHJF01000229">
    <property type="protein sequence ID" value="NHZ67019.1"/>
    <property type="molecule type" value="Genomic_DNA"/>
</dbReference>
<evidence type="ECO:0000256" key="5">
    <source>
        <dbReference type="SAM" id="MobiDB-lite"/>
    </source>
</evidence>
<gene>
    <name evidence="7" type="ORF">F1735_32950</name>
</gene>
<evidence type="ECO:0000256" key="3">
    <source>
        <dbReference type="ARBA" id="ARBA00023125"/>
    </source>
</evidence>
<dbReference type="PANTHER" id="PTHR33258:SF1">
    <property type="entry name" value="TRANSPOSASE INSL FOR INSERTION SEQUENCE ELEMENT IS186A-RELATED"/>
    <property type="match status" value="1"/>
</dbReference>
<dbReference type="Pfam" id="PF01609">
    <property type="entry name" value="DDE_Tnp_1"/>
    <property type="match status" value="1"/>
</dbReference>
<dbReference type="SUPFAM" id="SSF53098">
    <property type="entry name" value="Ribonuclease H-like"/>
    <property type="match status" value="1"/>
</dbReference>
<evidence type="ECO:0000313" key="8">
    <source>
        <dbReference type="Proteomes" id="UP000610594"/>
    </source>
</evidence>
<feature type="domain" description="Transposase IS4-like" evidence="6">
    <location>
        <begin position="154"/>
        <end position="329"/>
    </location>
</feature>
<dbReference type="Proteomes" id="UP000610594">
    <property type="component" value="Unassembled WGS sequence"/>
</dbReference>
<evidence type="ECO:0000259" key="6">
    <source>
        <dbReference type="Pfam" id="PF01609"/>
    </source>
</evidence>
<dbReference type="InterPro" id="IPR012337">
    <property type="entry name" value="RNaseH-like_sf"/>
</dbReference>
<keyword evidence="3" id="KW-0238">DNA-binding</keyword>
<keyword evidence="4" id="KW-0233">DNA recombination</keyword>
<comment type="caution">
    <text evidence="7">The sequence shown here is derived from an EMBL/GenBank/DDBJ whole genome shotgun (WGS) entry which is preliminary data.</text>
</comment>
<proteinExistence type="inferred from homology"/>
<evidence type="ECO:0000256" key="1">
    <source>
        <dbReference type="ARBA" id="ARBA00010075"/>
    </source>
</evidence>
<protein>
    <submittedName>
        <fullName evidence="7">IS4 family transposase</fullName>
    </submittedName>
</protein>
<dbReference type="InterPro" id="IPR047952">
    <property type="entry name" value="Transpos_IS4"/>
</dbReference>
<accession>A0ABX0MW89</accession>
<keyword evidence="8" id="KW-1185">Reference proteome</keyword>
<name>A0ABX0MW89_9BURK</name>
<feature type="compositionally biased region" description="Basic residues" evidence="5">
    <location>
        <begin position="407"/>
        <end position="417"/>
    </location>
</feature>
<sequence>MILASFFAAFSEHLQSPQFHAQARYPNHPNAFCRQRKLPLQSLVAVMLGGMRKSVRAELDEFFSHLEQQAQLVRTVSERAFLKARAKLAATAIPALNDWLVERAESAGFVPRWHGLRLVAADASTLRFGLRASTVPNPASADQIAFGLFLPDADMMLAASLHSVHENERQMLFQHLDRLGPGDLLLMDRGYPCRWLPAALNQRGIGFCMRVERSGNAGFTCVRDFLRGGQAEAIVTLGAPDQRDCTDYECPPGPQTVRLVRHVASTGKVRVLMTNLLDAVRFPATLFGGLYHRRWRIEEAFKRLKHRVSLEHVSGLSQLAVLQDFAAKVVCDNLQSLTATSAHEQAQLPEHTRINHAYAHTAMKPLLLALLLGTASLAQLQTLLRLIAGVTYRHRPDISKPRAQQPKPHKSMTQKPC</sequence>
<comment type="similarity">
    <text evidence="1">Belongs to the transposase 11 family.</text>
</comment>
<organism evidence="7 8">
    <name type="scientific">Massilia genomosp. 1</name>
    <dbReference type="NCBI Taxonomy" id="2609280"/>
    <lineage>
        <taxon>Bacteria</taxon>
        <taxon>Pseudomonadati</taxon>
        <taxon>Pseudomonadota</taxon>
        <taxon>Betaproteobacteria</taxon>
        <taxon>Burkholderiales</taxon>
        <taxon>Oxalobacteraceae</taxon>
        <taxon>Telluria group</taxon>
        <taxon>Massilia</taxon>
    </lineage>
</organism>
<keyword evidence="2" id="KW-0815">Transposition</keyword>
<dbReference type="PANTHER" id="PTHR33258">
    <property type="entry name" value="TRANSPOSASE INSL FOR INSERTION SEQUENCE ELEMENT IS186A-RELATED"/>
    <property type="match status" value="1"/>
</dbReference>
<reference evidence="7 8" key="1">
    <citation type="submission" date="2019-10" db="EMBL/GenBank/DDBJ databases">
        <title>Taxonomy of Antarctic Massilia spp.: description of Massilia rubra sp. nov., Massilia aquatica sp. nov., Massilia mucilaginosa sp. nov., Massilia frigida sp. nov. isolated from streams, lakes and regoliths.</title>
        <authorList>
            <person name="Holochova P."/>
            <person name="Sedlacek I."/>
            <person name="Kralova S."/>
            <person name="Maslanova I."/>
            <person name="Busse H.-J."/>
            <person name="Stankova E."/>
            <person name="Vrbovska V."/>
            <person name="Kovarovic V."/>
            <person name="Bartak M."/>
            <person name="Svec P."/>
            <person name="Pantucek R."/>
        </authorList>
    </citation>
    <scope>NUCLEOTIDE SEQUENCE [LARGE SCALE GENOMIC DNA]</scope>
    <source>
        <strain evidence="7 8">CCM 8694</strain>
    </source>
</reference>
<dbReference type="NCBIfam" id="NF033592">
    <property type="entry name" value="transpos_IS4_1"/>
    <property type="match status" value="1"/>
</dbReference>
<feature type="region of interest" description="Disordered" evidence="5">
    <location>
        <begin position="397"/>
        <end position="417"/>
    </location>
</feature>
<evidence type="ECO:0000256" key="4">
    <source>
        <dbReference type="ARBA" id="ARBA00023172"/>
    </source>
</evidence>
<evidence type="ECO:0000313" key="7">
    <source>
        <dbReference type="EMBL" id="NHZ67019.1"/>
    </source>
</evidence>
<evidence type="ECO:0000256" key="2">
    <source>
        <dbReference type="ARBA" id="ARBA00022578"/>
    </source>
</evidence>